<evidence type="ECO:0000313" key="2">
    <source>
        <dbReference type="EMBL" id="KAL1278113.1"/>
    </source>
</evidence>
<dbReference type="EMBL" id="JAYMGO010000003">
    <property type="protein sequence ID" value="KAL1278113.1"/>
    <property type="molecule type" value="Genomic_DNA"/>
</dbReference>
<feature type="compositionally biased region" description="Basic and acidic residues" evidence="1">
    <location>
        <begin position="7"/>
        <end position="20"/>
    </location>
</feature>
<organism evidence="2 3">
    <name type="scientific">Cirrhinus molitorella</name>
    <name type="common">mud carp</name>
    <dbReference type="NCBI Taxonomy" id="172907"/>
    <lineage>
        <taxon>Eukaryota</taxon>
        <taxon>Metazoa</taxon>
        <taxon>Chordata</taxon>
        <taxon>Craniata</taxon>
        <taxon>Vertebrata</taxon>
        <taxon>Euteleostomi</taxon>
        <taxon>Actinopterygii</taxon>
        <taxon>Neopterygii</taxon>
        <taxon>Teleostei</taxon>
        <taxon>Ostariophysi</taxon>
        <taxon>Cypriniformes</taxon>
        <taxon>Cyprinidae</taxon>
        <taxon>Labeoninae</taxon>
        <taxon>Labeonini</taxon>
        <taxon>Cirrhinus</taxon>
    </lineage>
</organism>
<gene>
    <name evidence="2" type="ORF">QQF64_024786</name>
</gene>
<protein>
    <submittedName>
        <fullName evidence="2">Uncharacterized protein</fullName>
    </submittedName>
</protein>
<keyword evidence="3" id="KW-1185">Reference proteome</keyword>
<reference evidence="2 3" key="1">
    <citation type="submission" date="2023-09" db="EMBL/GenBank/DDBJ databases">
        <authorList>
            <person name="Wang M."/>
        </authorList>
    </citation>
    <scope>NUCLEOTIDE SEQUENCE [LARGE SCALE GENOMIC DNA]</scope>
    <source>
        <strain evidence="2">GT-2023</strain>
        <tissue evidence="2">Liver</tissue>
    </source>
</reference>
<evidence type="ECO:0000256" key="1">
    <source>
        <dbReference type="SAM" id="MobiDB-lite"/>
    </source>
</evidence>
<proteinExistence type="predicted"/>
<accession>A0ABR3NM95</accession>
<evidence type="ECO:0000313" key="3">
    <source>
        <dbReference type="Proteomes" id="UP001558613"/>
    </source>
</evidence>
<comment type="caution">
    <text evidence="2">The sequence shown here is derived from an EMBL/GenBank/DDBJ whole genome shotgun (WGS) entry which is preliminary data.</text>
</comment>
<feature type="region of interest" description="Disordered" evidence="1">
    <location>
        <begin position="1"/>
        <end position="21"/>
    </location>
</feature>
<name>A0ABR3NM95_9TELE</name>
<sequence length="98" mass="11477">MEIEGFDSEREQSTGRHTEIQEDFNIGGYLWERGGDWKGERERERENRREGGISTALLCDWKFNREREGGRGRRSRMLKLDEREREGGSRILGLSCGL</sequence>
<dbReference type="Proteomes" id="UP001558613">
    <property type="component" value="Unassembled WGS sequence"/>
</dbReference>